<organism evidence="2 3">
    <name type="scientific">Funneliformis mosseae</name>
    <name type="common">Endomycorrhizal fungus</name>
    <name type="synonym">Glomus mosseae</name>
    <dbReference type="NCBI Taxonomy" id="27381"/>
    <lineage>
        <taxon>Eukaryota</taxon>
        <taxon>Fungi</taxon>
        <taxon>Fungi incertae sedis</taxon>
        <taxon>Mucoromycota</taxon>
        <taxon>Glomeromycotina</taxon>
        <taxon>Glomeromycetes</taxon>
        <taxon>Glomerales</taxon>
        <taxon>Glomeraceae</taxon>
        <taxon>Funneliformis</taxon>
    </lineage>
</organism>
<reference evidence="2" key="1">
    <citation type="submission" date="2021-06" db="EMBL/GenBank/DDBJ databases">
        <authorList>
            <person name="Kallberg Y."/>
            <person name="Tangrot J."/>
            <person name="Rosling A."/>
        </authorList>
    </citation>
    <scope>NUCLEOTIDE SEQUENCE</scope>
    <source>
        <strain evidence="2">87-6 pot B 2015</strain>
    </source>
</reference>
<sequence length="76" mass="8310">MSLKKITQRVLRPRNTSDAIDSTSETDKIAIHLVAKDANSQSASTQQKQKNVNVRVIASGSRSINNIDKSCDPLCI</sequence>
<dbReference type="Proteomes" id="UP000789375">
    <property type="component" value="Unassembled WGS sequence"/>
</dbReference>
<dbReference type="AlphaFoldDB" id="A0A9N9BA15"/>
<evidence type="ECO:0000313" key="2">
    <source>
        <dbReference type="EMBL" id="CAG8560784.1"/>
    </source>
</evidence>
<gene>
    <name evidence="2" type="ORF">FMOSSE_LOCUS6949</name>
</gene>
<evidence type="ECO:0000313" key="3">
    <source>
        <dbReference type="Proteomes" id="UP000789375"/>
    </source>
</evidence>
<feature type="compositionally biased region" description="Polar residues" evidence="1">
    <location>
        <begin position="14"/>
        <end position="23"/>
    </location>
</feature>
<keyword evidence="3" id="KW-1185">Reference proteome</keyword>
<evidence type="ECO:0000256" key="1">
    <source>
        <dbReference type="SAM" id="MobiDB-lite"/>
    </source>
</evidence>
<dbReference type="EMBL" id="CAJVPP010001534">
    <property type="protein sequence ID" value="CAG8560784.1"/>
    <property type="molecule type" value="Genomic_DNA"/>
</dbReference>
<comment type="caution">
    <text evidence="2">The sequence shown here is derived from an EMBL/GenBank/DDBJ whole genome shotgun (WGS) entry which is preliminary data.</text>
</comment>
<proteinExistence type="predicted"/>
<protein>
    <submittedName>
        <fullName evidence="2">12935_t:CDS:1</fullName>
    </submittedName>
</protein>
<name>A0A9N9BA15_FUNMO</name>
<feature type="region of interest" description="Disordered" evidence="1">
    <location>
        <begin position="1"/>
        <end position="23"/>
    </location>
</feature>
<accession>A0A9N9BA15</accession>